<organism evidence="1">
    <name type="scientific">Lonomia obliqua</name>
    <name type="common">Moth</name>
    <dbReference type="NCBI Taxonomy" id="304329"/>
    <lineage>
        <taxon>Eukaryota</taxon>
        <taxon>Metazoa</taxon>
        <taxon>Ecdysozoa</taxon>
        <taxon>Arthropoda</taxon>
        <taxon>Hexapoda</taxon>
        <taxon>Insecta</taxon>
        <taxon>Pterygota</taxon>
        <taxon>Neoptera</taxon>
        <taxon>Endopterygota</taxon>
        <taxon>Lepidoptera</taxon>
        <taxon>Glossata</taxon>
        <taxon>Ditrysia</taxon>
        <taxon>Bombycoidea</taxon>
        <taxon>Saturniidae</taxon>
        <taxon>Hemileucinae</taxon>
        <taxon>Lonomia</taxon>
    </lineage>
</organism>
<dbReference type="AlphaFoldDB" id="Q5MGH9"/>
<evidence type="ECO:0000313" key="1">
    <source>
        <dbReference type="EMBL" id="AAV91421.1"/>
    </source>
</evidence>
<proteinExistence type="evidence at transcript level"/>
<dbReference type="EMBL" id="AY829807">
    <property type="protein sequence ID" value="AAV91421.1"/>
    <property type="molecule type" value="mRNA"/>
</dbReference>
<protein>
    <submittedName>
        <fullName evidence="1">Esterase-like protein 1</fullName>
    </submittedName>
</protein>
<name>Q5MGH9_LONON</name>
<reference evidence="1" key="1">
    <citation type="journal article" date="2005" name="Gene">
        <title>A catalog for the transcripts from the venomous structures of the caterpillar Lonomia obliqua: identification of the proteins potentially involved in the coagulation disorder and hemorrhagic syndrome.</title>
        <authorList>
            <person name="Veiga A.B.G."/>
            <person name="Ribeiro J.M.C."/>
            <person name="Guimaraes J.A."/>
            <person name="Francischetti I.M.B."/>
        </authorList>
    </citation>
    <scope>NUCLEOTIDE SEQUENCE</scope>
    <source>
        <tissue evidence="1">Tegument</tissue>
    </source>
</reference>
<dbReference type="Gene3D" id="3.40.50.1820">
    <property type="entry name" value="alpha/beta hydrolase"/>
    <property type="match status" value="1"/>
</dbReference>
<dbReference type="InterPro" id="IPR029058">
    <property type="entry name" value="AB_hydrolase_fold"/>
</dbReference>
<accession>Q5MGH9</accession>
<sequence length="63" mass="7590">MWYIVVSSNPNPQSDTPELSHLSWPAMKPNARKYLRIGKDFSIHENLFEERFRVWEELYPLPQ</sequence>